<dbReference type="InterPro" id="IPR021887">
    <property type="entry name" value="DAB2P_C"/>
</dbReference>
<proteinExistence type="predicted"/>
<dbReference type="Pfam" id="PF12004">
    <property type="entry name" value="DAB2P_C"/>
    <property type="match status" value="1"/>
</dbReference>
<name>A0ABS2XZ12_POLSP</name>
<feature type="compositionally biased region" description="Basic residues" evidence="4">
    <location>
        <begin position="349"/>
        <end position="360"/>
    </location>
</feature>
<evidence type="ECO:0000313" key="8">
    <source>
        <dbReference type="Proteomes" id="UP001166093"/>
    </source>
</evidence>
<feature type="non-terminal residue" evidence="7">
    <location>
        <position position="1"/>
    </location>
</feature>
<evidence type="ECO:0000313" key="7">
    <source>
        <dbReference type="EMBL" id="MBN3279165.1"/>
    </source>
</evidence>
<gene>
    <name evidence="7" type="primary">Rasal2_1</name>
    <name evidence="7" type="ORF">GTO93_0012468</name>
</gene>
<feature type="non-terminal residue" evidence="7">
    <location>
        <position position="1445"/>
    </location>
</feature>
<feature type="region of interest" description="Disordered" evidence="4">
    <location>
        <begin position="164"/>
        <end position="192"/>
    </location>
</feature>
<dbReference type="PANTHER" id="PTHR10194:SF52">
    <property type="entry name" value="RAS GTPASE-ACTIVATING PROTEIN NGAP"/>
    <property type="match status" value="1"/>
</dbReference>
<feature type="compositionally biased region" description="Low complexity" evidence="4">
    <location>
        <begin position="1232"/>
        <end position="1243"/>
    </location>
</feature>
<feature type="compositionally biased region" description="Polar residues" evidence="4">
    <location>
        <begin position="1082"/>
        <end position="1119"/>
    </location>
</feature>
<protein>
    <submittedName>
        <fullName evidence="7">NGAP protein</fullName>
    </submittedName>
</protein>
<dbReference type="PROSITE" id="PS00509">
    <property type="entry name" value="RAS_GTPASE_ACTIV_1"/>
    <property type="match status" value="1"/>
</dbReference>
<evidence type="ECO:0000256" key="2">
    <source>
        <dbReference type="ARBA" id="ARBA00022553"/>
    </source>
</evidence>
<comment type="caution">
    <text evidence="7">The sequence shown here is derived from an EMBL/GenBank/DDBJ whole genome shotgun (WGS) entry which is preliminary data.</text>
</comment>
<reference evidence="7" key="1">
    <citation type="journal article" date="2021" name="Cell">
        <title>Tracing the genetic footprints of vertebrate landing in non-teleost ray-finned fishes.</title>
        <authorList>
            <person name="Bi X."/>
            <person name="Wang K."/>
            <person name="Yang L."/>
            <person name="Pan H."/>
            <person name="Jiang H."/>
            <person name="Wei Q."/>
            <person name="Fang M."/>
            <person name="Yu H."/>
            <person name="Zhu C."/>
            <person name="Cai Y."/>
            <person name="He Y."/>
            <person name="Gan X."/>
            <person name="Zeng H."/>
            <person name="Yu D."/>
            <person name="Zhu Y."/>
            <person name="Jiang H."/>
            <person name="Qiu Q."/>
            <person name="Yang H."/>
            <person name="Zhang Y.E."/>
            <person name="Wang W."/>
            <person name="Zhu M."/>
            <person name="He S."/>
            <person name="Zhang G."/>
        </authorList>
    </citation>
    <scope>NUCLEOTIDE SEQUENCE</scope>
    <source>
        <strain evidence="7">Pddl_001</strain>
    </source>
</reference>
<dbReference type="SMART" id="SM00239">
    <property type="entry name" value="C2"/>
    <property type="match status" value="1"/>
</dbReference>
<evidence type="ECO:0000256" key="4">
    <source>
        <dbReference type="SAM" id="MobiDB-lite"/>
    </source>
</evidence>
<feature type="compositionally biased region" description="Polar residues" evidence="4">
    <location>
        <begin position="323"/>
        <end position="340"/>
    </location>
</feature>
<dbReference type="Pfam" id="PF00168">
    <property type="entry name" value="C2"/>
    <property type="match status" value="1"/>
</dbReference>
<feature type="compositionally biased region" description="Polar residues" evidence="4">
    <location>
        <begin position="978"/>
        <end position="989"/>
    </location>
</feature>
<feature type="compositionally biased region" description="Basic residues" evidence="4">
    <location>
        <begin position="1040"/>
        <end position="1053"/>
    </location>
</feature>
<dbReference type="InterPro" id="IPR039360">
    <property type="entry name" value="Ras_GTPase"/>
</dbReference>
<organism evidence="7 8">
    <name type="scientific">Polyodon spathula</name>
    <name type="common">North American paddlefish</name>
    <name type="synonym">Squalus spathula</name>
    <dbReference type="NCBI Taxonomy" id="7913"/>
    <lineage>
        <taxon>Eukaryota</taxon>
        <taxon>Metazoa</taxon>
        <taxon>Chordata</taxon>
        <taxon>Craniata</taxon>
        <taxon>Vertebrata</taxon>
        <taxon>Euteleostomi</taxon>
        <taxon>Actinopterygii</taxon>
        <taxon>Chondrostei</taxon>
        <taxon>Acipenseriformes</taxon>
        <taxon>Polyodontidae</taxon>
        <taxon>Polyodon</taxon>
    </lineage>
</organism>
<dbReference type="PROSITE" id="PS50004">
    <property type="entry name" value="C2"/>
    <property type="match status" value="1"/>
</dbReference>
<keyword evidence="8" id="KW-1185">Reference proteome</keyword>
<dbReference type="EMBL" id="JAAWVQ010086330">
    <property type="protein sequence ID" value="MBN3279165.1"/>
    <property type="molecule type" value="Genomic_DNA"/>
</dbReference>
<feature type="compositionally biased region" description="Polar residues" evidence="4">
    <location>
        <begin position="1137"/>
        <end position="1154"/>
    </location>
</feature>
<dbReference type="Pfam" id="PF00616">
    <property type="entry name" value="RasGAP"/>
    <property type="match status" value="1"/>
</dbReference>
<feature type="domain" description="Ras-GAP" evidence="6">
    <location>
        <begin position="632"/>
        <end position="824"/>
    </location>
</feature>
<feature type="region of interest" description="Disordered" evidence="4">
    <location>
        <begin position="1189"/>
        <end position="1257"/>
    </location>
</feature>
<dbReference type="SUPFAM" id="SSF50729">
    <property type="entry name" value="PH domain-like"/>
    <property type="match status" value="1"/>
</dbReference>
<sequence length="1445" mass="163825">MNLKRLKEYRRSVSDSAQGIDCLVSLNEYQWCRSGNQRIHKRAYLDFEKPIDSYRWKTRTRVNINALNQSMSENLNPHAFDSPKTVEHQRQTSSLNVLVEPVQGPNCASARPPRIPYSRSMSEPGTYAVIEKPALRQIYSDGEQRQHFLQGLFSTVSSRISRILNHKEEPRKGTPKGDVKGPPTHRLSCGQSPYTETTTWERKCCILTDSQLILLNKEEEMPVEVLHESQSDSSKGRILRRTVSVPSEGQFPEYQSEGVAKLDRDAVGLMFLLQIDKQVSIWYCSWERIHWSNSLQMLPMVGSADRPWEVSAERSPRRRSISGLGSSEKNSSMDGPNSSPFKVPGFFSKRLKGSVKRTKSQSKLDRNTSFRLPSLRNGDNDRSRGLPKLKESRSHESLLTPGSAVEALELGMEDDVFIKPLHSSILGQEFCFEVAYSGGSKCFSCSSSAERDKWMENLKRTVQPNKDNCRRAENVLRLWIIEAKDLPPKKKYFCELCLDDVLYARTTSKTKADNLFWGEHFEFYSLPLVRNIIVHIYKDMDKKKKKDKNNYVGLVNIPIGSVTGRQFMEKWYPVSTPTPSKGKGSGPSIRIKSRFQTISILPMEQYKEFAEFITNNYMMLCSVLEPVISVKNKEEMACALVHILQSTGRARDFLTDLVMSEVDRCGDHDVLIFRENTLATKGIEEYLKLVGQKYLHDALGEFIKALYESDENCEVDPGKCSLNELSEHQSNLKMCCELAFCKIINSYCVFPRELKEVFAAWKQECLNRGKQDISERLISASLFLRFLCPAIMSPSLFNLMQEYPDDQTSRTLTLIAKVIQNLANFAKFGNKEEYMAFMNDFLEHEWAGMKRFLMEISNPDTISNTPGFEGYIDLGRELSVLHSLLWEVVSQLDKATVAKLGPLPRILGDITRSLSNPTPIQQQLRRFQDHSSSQNINGSVASGLHRIFEDPGDSDLHKVKSPAQEHMDGYFRSKQLLPGQQSSTQNISYSDKEDREKLLPNGRSVSLMDLQDSHMSHSERVSIHEVSARLAGSQLSVGGHPHKHNQHQHHYKAPAKPPPREAQNMPQSAPQIRRPLHPALSHQGSLQPLSFQNPVYHLSNPTQQACGPDSSSENLSTESTRSHSNSEDFAGAGKLSAPSNSSMEDFSRGSTQSEDCAHRRHTVPDRHAMPLPVALPRQNSAGQAQIVRVEQHSGSRGARTPRSLPHSASLRSTSSVTGIPAPAEASLPNGNRSRQQSTSSRESPVPKARMVQSPVESITMSPVERTAAWVLNNGQYEDEETEQGRDESKHVEKYEQEIAKLKEKLRLSSRRLEEYERRLLAQEQQMQRLLMEYKARLEDSEERLRRQQEEKDSQMKSIISRLMSVEEELRRDHAEMQAVIDSKQKIIDAQEKRISSLDVANSRLMSALTQVKERYSVQNTHNGISPTNPTKLSITENGEFKNSSC</sequence>
<keyword evidence="2" id="KW-0597">Phosphoprotein</keyword>
<evidence type="ECO:0000256" key="1">
    <source>
        <dbReference type="ARBA" id="ARBA00022468"/>
    </source>
</evidence>
<dbReference type="SMART" id="SM00323">
    <property type="entry name" value="RasGAP"/>
    <property type="match status" value="1"/>
</dbReference>
<dbReference type="Gene3D" id="2.60.40.150">
    <property type="entry name" value="C2 domain"/>
    <property type="match status" value="1"/>
</dbReference>
<dbReference type="InterPro" id="IPR057606">
    <property type="entry name" value="SynGAP1-like_PH"/>
</dbReference>
<dbReference type="PROSITE" id="PS50018">
    <property type="entry name" value="RAS_GTPASE_ACTIV_2"/>
    <property type="match status" value="1"/>
</dbReference>
<dbReference type="InterPro" id="IPR000008">
    <property type="entry name" value="C2_dom"/>
</dbReference>
<dbReference type="InterPro" id="IPR008936">
    <property type="entry name" value="Rho_GTPase_activation_prot"/>
</dbReference>
<evidence type="ECO:0000259" key="6">
    <source>
        <dbReference type="PROSITE" id="PS50018"/>
    </source>
</evidence>
<dbReference type="SUPFAM" id="SSF49562">
    <property type="entry name" value="C2 domain (Calcium/lipid-binding domain, CaLB)"/>
    <property type="match status" value="1"/>
</dbReference>
<dbReference type="Gene3D" id="1.10.506.10">
    <property type="entry name" value="GTPase Activation - p120gap, domain 1"/>
    <property type="match status" value="2"/>
</dbReference>
<feature type="region of interest" description="Disordered" evidence="4">
    <location>
        <begin position="973"/>
        <end position="1000"/>
    </location>
</feature>
<evidence type="ECO:0000259" key="5">
    <source>
        <dbReference type="PROSITE" id="PS50004"/>
    </source>
</evidence>
<dbReference type="Pfam" id="PF25321">
    <property type="entry name" value="PH_RASGAP"/>
    <property type="match status" value="1"/>
</dbReference>
<dbReference type="InterPro" id="IPR001936">
    <property type="entry name" value="RasGAP_dom"/>
</dbReference>
<accession>A0ABS2XZ12</accession>
<keyword evidence="3" id="KW-0175">Coiled coil</keyword>
<dbReference type="InterPro" id="IPR023152">
    <property type="entry name" value="RasGAP_CS"/>
</dbReference>
<feature type="region of interest" description="Disordered" evidence="4">
    <location>
        <begin position="308"/>
        <end position="397"/>
    </location>
</feature>
<feature type="compositionally biased region" description="Basic and acidic residues" evidence="4">
    <location>
        <begin position="165"/>
        <end position="179"/>
    </location>
</feature>
<feature type="coiled-coil region" evidence="3">
    <location>
        <begin position="1284"/>
        <end position="1357"/>
    </location>
</feature>
<dbReference type="CDD" id="cd04013">
    <property type="entry name" value="C2_SynGAP_like"/>
    <property type="match status" value="1"/>
</dbReference>
<dbReference type="InterPro" id="IPR035892">
    <property type="entry name" value="C2_domain_sf"/>
</dbReference>
<feature type="region of interest" description="Disordered" evidence="4">
    <location>
        <begin position="1419"/>
        <end position="1445"/>
    </location>
</feature>
<dbReference type="CDD" id="cd05136">
    <property type="entry name" value="RasGAP_DAB2IP"/>
    <property type="match status" value="1"/>
</dbReference>
<dbReference type="SUPFAM" id="SSF48350">
    <property type="entry name" value="GTPase activation domain, GAP"/>
    <property type="match status" value="1"/>
</dbReference>
<evidence type="ECO:0000256" key="3">
    <source>
        <dbReference type="SAM" id="Coils"/>
    </source>
</evidence>
<dbReference type="Proteomes" id="UP001166093">
    <property type="component" value="Unassembled WGS sequence"/>
</dbReference>
<keyword evidence="1" id="KW-0343">GTPase activation</keyword>
<feature type="domain" description="C2" evidence="5">
    <location>
        <begin position="454"/>
        <end position="572"/>
    </location>
</feature>
<feature type="compositionally biased region" description="Basic and acidic residues" evidence="4">
    <location>
        <begin position="378"/>
        <end position="396"/>
    </location>
</feature>
<dbReference type="PANTHER" id="PTHR10194">
    <property type="entry name" value="RAS GTPASE-ACTIVATING PROTEINS"/>
    <property type="match status" value="1"/>
</dbReference>
<feature type="region of interest" description="Disordered" evidence="4">
    <location>
        <begin position="1035"/>
        <end position="1157"/>
    </location>
</feature>